<dbReference type="InterPro" id="IPR001623">
    <property type="entry name" value="DnaJ_domain"/>
</dbReference>
<keyword evidence="1" id="KW-0143">Chaperone</keyword>
<evidence type="ECO:0000313" key="4">
    <source>
        <dbReference type="EMBL" id="MFD2419342.1"/>
    </source>
</evidence>
<dbReference type="SMART" id="SM00271">
    <property type="entry name" value="DnaJ"/>
    <property type="match status" value="1"/>
</dbReference>
<dbReference type="Proteomes" id="UP001597417">
    <property type="component" value="Unassembled WGS sequence"/>
</dbReference>
<keyword evidence="2" id="KW-0472">Membrane</keyword>
<feature type="transmembrane region" description="Helical" evidence="2">
    <location>
        <begin position="130"/>
        <end position="148"/>
    </location>
</feature>
<protein>
    <submittedName>
        <fullName evidence="4">DnaJ domain-containing protein</fullName>
    </submittedName>
</protein>
<dbReference type="InterPro" id="IPR018253">
    <property type="entry name" value="DnaJ_domain_CS"/>
</dbReference>
<dbReference type="SUPFAM" id="SSF46565">
    <property type="entry name" value="Chaperone J-domain"/>
    <property type="match status" value="1"/>
</dbReference>
<dbReference type="CDD" id="cd06257">
    <property type="entry name" value="DnaJ"/>
    <property type="match status" value="1"/>
</dbReference>
<dbReference type="PANTHER" id="PTHR43096:SF52">
    <property type="entry name" value="DNAJ HOMOLOG 1, MITOCHONDRIAL-RELATED"/>
    <property type="match status" value="1"/>
</dbReference>
<dbReference type="EMBL" id="JBHUKR010000011">
    <property type="protein sequence ID" value="MFD2419342.1"/>
    <property type="molecule type" value="Genomic_DNA"/>
</dbReference>
<evidence type="ECO:0000259" key="3">
    <source>
        <dbReference type="PROSITE" id="PS50076"/>
    </source>
</evidence>
<reference evidence="5" key="1">
    <citation type="journal article" date="2019" name="Int. J. Syst. Evol. Microbiol.">
        <title>The Global Catalogue of Microorganisms (GCM) 10K type strain sequencing project: providing services to taxonomists for standard genome sequencing and annotation.</title>
        <authorList>
            <consortium name="The Broad Institute Genomics Platform"/>
            <consortium name="The Broad Institute Genome Sequencing Center for Infectious Disease"/>
            <person name="Wu L."/>
            <person name="Ma J."/>
        </authorList>
    </citation>
    <scope>NUCLEOTIDE SEQUENCE [LARGE SCALE GENOMIC DNA]</scope>
    <source>
        <strain evidence="5">CGMCC 4.7645</strain>
    </source>
</reference>
<evidence type="ECO:0000313" key="5">
    <source>
        <dbReference type="Proteomes" id="UP001597417"/>
    </source>
</evidence>
<keyword evidence="2" id="KW-0812">Transmembrane</keyword>
<evidence type="ECO:0000256" key="2">
    <source>
        <dbReference type="SAM" id="Phobius"/>
    </source>
</evidence>
<proteinExistence type="predicted"/>
<dbReference type="PROSITE" id="PS00636">
    <property type="entry name" value="DNAJ_1"/>
    <property type="match status" value="1"/>
</dbReference>
<dbReference type="RefSeq" id="WP_378267340.1">
    <property type="nucleotide sequence ID" value="NZ_JBHUKR010000011.1"/>
</dbReference>
<dbReference type="InterPro" id="IPR036869">
    <property type="entry name" value="J_dom_sf"/>
</dbReference>
<dbReference type="Pfam" id="PF00226">
    <property type="entry name" value="DnaJ"/>
    <property type="match status" value="1"/>
</dbReference>
<feature type="domain" description="J" evidence="3">
    <location>
        <begin position="12"/>
        <end position="73"/>
    </location>
</feature>
<keyword evidence="5" id="KW-1185">Reference proteome</keyword>
<dbReference type="PRINTS" id="PR00625">
    <property type="entry name" value="JDOMAIN"/>
</dbReference>
<dbReference type="Pfam" id="PF08378">
    <property type="entry name" value="NERD"/>
    <property type="match status" value="1"/>
</dbReference>
<dbReference type="PANTHER" id="PTHR43096">
    <property type="entry name" value="DNAJ HOMOLOG 1, MITOCHONDRIAL-RELATED"/>
    <property type="match status" value="1"/>
</dbReference>
<comment type="caution">
    <text evidence="4">The sequence shown here is derived from an EMBL/GenBank/DDBJ whole genome shotgun (WGS) entry which is preliminary data.</text>
</comment>
<dbReference type="Gene3D" id="1.10.287.110">
    <property type="entry name" value="DnaJ domain"/>
    <property type="match status" value="1"/>
</dbReference>
<organism evidence="4 5">
    <name type="scientific">Amycolatopsis pigmentata</name>
    <dbReference type="NCBI Taxonomy" id="450801"/>
    <lineage>
        <taxon>Bacteria</taxon>
        <taxon>Bacillati</taxon>
        <taxon>Actinomycetota</taxon>
        <taxon>Actinomycetes</taxon>
        <taxon>Pseudonocardiales</taxon>
        <taxon>Pseudonocardiaceae</taxon>
        <taxon>Amycolatopsis</taxon>
    </lineage>
</organism>
<keyword evidence="2" id="KW-1133">Transmembrane helix</keyword>
<accession>A0ABW5G0U3</accession>
<sequence length="358" mass="39450">MSRYGARVHDAGYYELLGVSRDASTVEIKSAYRAKARYVHPDAGGSPDEFHALQLAYETLSDPSRRSAYDQGKLRRSALAAPARSPRQRDFGEDPSFTAEIPVLTVRALPWWHRGTECARPATPIAPGHAPVAVLLGWLLLVIVPIMAGPLLLTFWLLLATSVAIWLVRGHLALVHASREFAAEFGRTLVFGRPGGDSDQWGERLTADLLERYLTRLPAVRVFHGLALPGSVFADVDHAVLAGRRLVLIESKTWLPGHYEADETGTLWRNDRRFRGGATRLPESIEAYRDLLPDVEIRGVLILYPSRAGEITTEPGGPVSVPQPMTPEQFVHEIGGWLAAQPSTVDVDVLRLVRAQVV</sequence>
<dbReference type="InterPro" id="IPR011528">
    <property type="entry name" value="NERD"/>
</dbReference>
<gene>
    <name evidence="4" type="ORF">ACFSXZ_23705</name>
</gene>
<dbReference type="PROSITE" id="PS50076">
    <property type="entry name" value="DNAJ_2"/>
    <property type="match status" value="1"/>
</dbReference>
<name>A0ABW5G0U3_9PSEU</name>
<evidence type="ECO:0000256" key="1">
    <source>
        <dbReference type="ARBA" id="ARBA00023186"/>
    </source>
</evidence>